<organism evidence="2 3">
    <name type="scientific">Candidula unifasciata</name>
    <dbReference type="NCBI Taxonomy" id="100452"/>
    <lineage>
        <taxon>Eukaryota</taxon>
        <taxon>Metazoa</taxon>
        <taxon>Spiralia</taxon>
        <taxon>Lophotrochozoa</taxon>
        <taxon>Mollusca</taxon>
        <taxon>Gastropoda</taxon>
        <taxon>Heterobranchia</taxon>
        <taxon>Euthyneura</taxon>
        <taxon>Panpulmonata</taxon>
        <taxon>Eupulmonata</taxon>
        <taxon>Stylommatophora</taxon>
        <taxon>Helicina</taxon>
        <taxon>Helicoidea</taxon>
        <taxon>Geomitridae</taxon>
        <taxon>Candidula</taxon>
    </lineage>
</organism>
<feature type="region of interest" description="Disordered" evidence="1">
    <location>
        <begin position="1"/>
        <end position="93"/>
    </location>
</feature>
<keyword evidence="3" id="KW-1185">Reference proteome</keyword>
<evidence type="ECO:0000313" key="3">
    <source>
        <dbReference type="Proteomes" id="UP000678393"/>
    </source>
</evidence>
<protein>
    <submittedName>
        <fullName evidence="2">Uncharacterized protein</fullName>
    </submittedName>
</protein>
<dbReference type="Proteomes" id="UP000678393">
    <property type="component" value="Unassembled WGS sequence"/>
</dbReference>
<evidence type="ECO:0000256" key="1">
    <source>
        <dbReference type="SAM" id="MobiDB-lite"/>
    </source>
</evidence>
<feature type="non-terminal residue" evidence="2">
    <location>
        <position position="93"/>
    </location>
</feature>
<reference evidence="2" key="1">
    <citation type="submission" date="2021-04" db="EMBL/GenBank/DDBJ databases">
        <authorList>
            <consortium name="Molecular Ecology Group"/>
        </authorList>
    </citation>
    <scope>NUCLEOTIDE SEQUENCE</scope>
</reference>
<feature type="compositionally biased region" description="Polar residues" evidence="1">
    <location>
        <begin position="23"/>
        <end position="53"/>
    </location>
</feature>
<name>A0A8S3ZY54_9EUPU</name>
<sequence length="93" mass="9680">MADTLGEGTTVSAAADVAMSEDSGYQGSRQSTTTEGTVSQMDLASESGDSTHTVVGPASTGAAERQGNMENLSWPPQVTIDPVSRTEQWVEET</sequence>
<gene>
    <name evidence="2" type="ORF">CUNI_LOCUS20195</name>
</gene>
<comment type="caution">
    <text evidence="2">The sequence shown here is derived from an EMBL/GenBank/DDBJ whole genome shotgun (WGS) entry which is preliminary data.</text>
</comment>
<dbReference type="EMBL" id="CAJHNH020007445">
    <property type="protein sequence ID" value="CAG5134637.1"/>
    <property type="molecule type" value="Genomic_DNA"/>
</dbReference>
<dbReference type="AlphaFoldDB" id="A0A8S3ZY54"/>
<proteinExistence type="predicted"/>
<evidence type="ECO:0000313" key="2">
    <source>
        <dbReference type="EMBL" id="CAG5134637.1"/>
    </source>
</evidence>
<accession>A0A8S3ZY54</accession>